<feature type="region of interest" description="Disordered" evidence="2">
    <location>
        <begin position="441"/>
        <end position="481"/>
    </location>
</feature>
<dbReference type="EC" id="2.7.7.48" evidence="1"/>
<sequence>MDSLLIPWSVQYEIARGVSMGFWAWDDVTRDKLRPLPMRRWSAAQRVGEVFGRPLGGQKPEIWAELEREQKAIVEDATRGLGLMGDWEGETNWYGGRVQQIARLVKEDGKFTLQLAPMQKVGRSHRLGRYLGSRRVLQVKLPSDAVYKEGIMGELKELLSKKFILCGRVFEAFSVKDEKVYLVETDENYQRRPNRSDGDGYRYSLRTLIEWYNPLGLNSKQTLSKYAARADLAMSTSVPVLEFSPENIFKIDDACAPHFGGGKVPTEKIFTDGCGFMNGAALMKIGSWMGFGAPPTAVQGRILGSKGVWLLHPTDRAPDAEPKIWIRPSQTKIHLVPPAAFGARALERLHRAHRVFDLVNPSRSTVPARLSRLTIVNLQYNGVPTHILVDLMERGLREEVAALTQWRGASAMPLLWNAVNKASAVSFQRLRRSAAGIQRALGLTRRRNEDDSDDEEAPHGAAPADPDALDEEGAPIPRDGVDVPPAAMAEAIIERIQAGFTPLKDYYLYDDLKSLLKQVMKSYIKEYHIIVPESAEAFIVPDPFDVLEENEIHFKSSQDLKDGCLHLNPKSVTGEVLIYRNPARVPSDVQKVTAVCRPELADYVDVIVLPTKGTRSLANLLAGGDVDGDVAVCIFDQDIVQAFRPPPITEEPAQFLSRYFEPMDKVPTVESVVQEMAAHPSEADDRLRRHLLIGLSESKVGKYSMFHENAIYMRGFTTVLDSRKTGLIVRPSVLQADQKQTCRKPVCLGGDEGADNLPQHPDDKLGPFVLEELLAAGKHIQDALLASYEENGSALVQRGVDPDLLRPWRDIEEALRAHTLPDTLKAEVEVLREHVARVRREWGTLWGSAARRPTGGGANAARQRKQREQRQKNELAMLYAQVPEGCRTLALLSNVARLKASYMYSLNPRIALAFGFQALCKIKAETAGSAAFTREFAEAMSISGAEVRVRSQFNTVENFE</sequence>
<dbReference type="HOGENOM" id="CLU_003387_0_0_1"/>
<comment type="catalytic activity">
    <reaction evidence="1">
        <text>RNA(n) + a ribonucleoside 5'-triphosphate = RNA(n+1) + diphosphate</text>
        <dbReference type="Rhea" id="RHEA:21248"/>
        <dbReference type="Rhea" id="RHEA-COMP:14527"/>
        <dbReference type="Rhea" id="RHEA-COMP:17342"/>
        <dbReference type="ChEBI" id="CHEBI:33019"/>
        <dbReference type="ChEBI" id="CHEBI:61557"/>
        <dbReference type="ChEBI" id="CHEBI:140395"/>
        <dbReference type="EC" id="2.7.7.48"/>
    </reaction>
</comment>
<dbReference type="Proteomes" id="UP000053257">
    <property type="component" value="Unassembled WGS sequence"/>
</dbReference>
<keyword evidence="1" id="KW-0696">RNA-directed RNA polymerase</keyword>
<accession>A0A0C3PVK8</accession>
<feature type="domain" description="RDRP core" evidence="3">
    <location>
        <begin position="120"/>
        <end position="714"/>
    </location>
</feature>
<dbReference type="GO" id="GO:0003968">
    <property type="term" value="F:RNA-directed RNA polymerase activity"/>
    <property type="evidence" value="ECO:0007669"/>
    <property type="project" value="UniProtKB-KW"/>
</dbReference>
<comment type="similarity">
    <text evidence="1">Belongs to the RdRP family.</text>
</comment>
<proteinExistence type="inferred from homology"/>
<evidence type="ECO:0000259" key="3">
    <source>
        <dbReference type="Pfam" id="PF05183"/>
    </source>
</evidence>
<evidence type="ECO:0000313" key="5">
    <source>
        <dbReference type="Proteomes" id="UP000053257"/>
    </source>
</evidence>
<dbReference type="GO" id="GO:0030422">
    <property type="term" value="P:siRNA processing"/>
    <property type="evidence" value="ECO:0007669"/>
    <property type="project" value="TreeGrafter"/>
</dbReference>
<dbReference type="InterPro" id="IPR007855">
    <property type="entry name" value="RDRP"/>
</dbReference>
<dbReference type="PANTHER" id="PTHR23079:SF14">
    <property type="entry name" value="RNA-DEPENDENT RNA POLYMERASE"/>
    <property type="match status" value="1"/>
</dbReference>
<dbReference type="OrthoDB" id="10055769at2759"/>
<reference evidence="4 5" key="1">
    <citation type="journal article" date="2014" name="PLoS Genet.">
        <title>Analysis of the Phlebiopsis gigantea genome, transcriptome and secretome provides insight into its pioneer colonization strategies of wood.</title>
        <authorList>
            <person name="Hori C."/>
            <person name="Ishida T."/>
            <person name="Igarashi K."/>
            <person name="Samejima M."/>
            <person name="Suzuki H."/>
            <person name="Master E."/>
            <person name="Ferreira P."/>
            <person name="Ruiz-Duenas F.J."/>
            <person name="Held B."/>
            <person name="Canessa P."/>
            <person name="Larrondo L.F."/>
            <person name="Schmoll M."/>
            <person name="Druzhinina I.S."/>
            <person name="Kubicek C.P."/>
            <person name="Gaskell J.A."/>
            <person name="Kersten P."/>
            <person name="St John F."/>
            <person name="Glasner J."/>
            <person name="Sabat G."/>
            <person name="Splinter BonDurant S."/>
            <person name="Syed K."/>
            <person name="Yadav J."/>
            <person name="Mgbeahuruike A.C."/>
            <person name="Kovalchuk A."/>
            <person name="Asiegbu F.O."/>
            <person name="Lackner G."/>
            <person name="Hoffmeister D."/>
            <person name="Rencoret J."/>
            <person name="Gutierrez A."/>
            <person name="Sun H."/>
            <person name="Lindquist E."/>
            <person name="Barry K."/>
            <person name="Riley R."/>
            <person name="Grigoriev I.V."/>
            <person name="Henrissat B."/>
            <person name="Kues U."/>
            <person name="Berka R.M."/>
            <person name="Martinez A.T."/>
            <person name="Covert S.F."/>
            <person name="Blanchette R.A."/>
            <person name="Cullen D."/>
        </authorList>
    </citation>
    <scope>NUCLEOTIDE SEQUENCE [LARGE SCALE GENOMIC DNA]</scope>
    <source>
        <strain evidence="4 5">11061_1 CR5-6</strain>
    </source>
</reference>
<dbReference type="GO" id="GO:0003723">
    <property type="term" value="F:RNA binding"/>
    <property type="evidence" value="ECO:0007669"/>
    <property type="project" value="UniProtKB-KW"/>
</dbReference>
<evidence type="ECO:0000256" key="1">
    <source>
        <dbReference type="RuleBase" id="RU363098"/>
    </source>
</evidence>
<evidence type="ECO:0000313" key="4">
    <source>
        <dbReference type="EMBL" id="KIP11918.1"/>
    </source>
</evidence>
<dbReference type="Pfam" id="PF05183">
    <property type="entry name" value="RdRP"/>
    <property type="match status" value="1"/>
</dbReference>
<dbReference type="STRING" id="745531.A0A0C3PVK8"/>
<dbReference type="EMBL" id="KN840443">
    <property type="protein sequence ID" value="KIP11918.1"/>
    <property type="molecule type" value="Genomic_DNA"/>
</dbReference>
<keyword evidence="5" id="KW-1185">Reference proteome</keyword>
<dbReference type="AlphaFoldDB" id="A0A0C3PVK8"/>
<dbReference type="GO" id="GO:0031380">
    <property type="term" value="C:nuclear RNA-directed RNA polymerase complex"/>
    <property type="evidence" value="ECO:0007669"/>
    <property type="project" value="TreeGrafter"/>
</dbReference>
<name>A0A0C3PVK8_PHLG1</name>
<dbReference type="PANTHER" id="PTHR23079">
    <property type="entry name" value="RNA-DEPENDENT RNA POLYMERASE"/>
    <property type="match status" value="1"/>
</dbReference>
<organism evidence="4 5">
    <name type="scientific">Phlebiopsis gigantea (strain 11061_1 CR5-6)</name>
    <name type="common">White-rot fungus</name>
    <name type="synonym">Peniophora gigantea</name>
    <dbReference type="NCBI Taxonomy" id="745531"/>
    <lineage>
        <taxon>Eukaryota</taxon>
        <taxon>Fungi</taxon>
        <taxon>Dikarya</taxon>
        <taxon>Basidiomycota</taxon>
        <taxon>Agaricomycotina</taxon>
        <taxon>Agaricomycetes</taxon>
        <taxon>Polyporales</taxon>
        <taxon>Phanerochaetaceae</taxon>
        <taxon>Phlebiopsis</taxon>
    </lineage>
</organism>
<keyword evidence="1" id="KW-0694">RNA-binding</keyword>
<keyword evidence="1" id="KW-0548">Nucleotidyltransferase</keyword>
<gene>
    <name evidence="4" type="ORF">PHLGIDRAFT_82889</name>
</gene>
<keyword evidence="1" id="KW-0808">Transferase</keyword>
<dbReference type="InterPro" id="IPR057596">
    <property type="entry name" value="RDRP_core"/>
</dbReference>
<protein>
    <recommendedName>
        <fullName evidence="1">RNA-dependent RNA polymerase</fullName>
        <ecNumber evidence="1">2.7.7.48</ecNumber>
    </recommendedName>
</protein>
<evidence type="ECO:0000256" key="2">
    <source>
        <dbReference type="SAM" id="MobiDB-lite"/>
    </source>
</evidence>